<dbReference type="EMBL" id="CP021109">
    <property type="protein sequence ID" value="ARP87815.1"/>
    <property type="molecule type" value="Genomic_DNA"/>
</dbReference>
<dbReference type="PANTHER" id="PTHR47485">
    <property type="entry name" value="THYLAKOID LUMENAL 17.4 KDA PROTEIN, CHLOROPLASTIC"/>
    <property type="match status" value="1"/>
</dbReference>
<feature type="region of interest" description="Disordered" evidence="2">
    <location>
        <begin position="363"/>
        <end position="386"/>
    </location>
</feature>
<organism evidence="4 5">
    <name type="scientific">Bordetella genomosp. 9</name>
    <dbReference type="NCBI Taxonomy" id="1416803"/>
    <lineage>
        <taxon>Bacteria</taxon>
        <taxon>Pseudomonadati</taxon>
        <taxon>Pseudomonadota</taxon>
        <taxon>Betaproteobacteria</taxon>
        <taxon>Burkholderiales</taxon>
        <taxon>Alcaligenaceae</taxon>
        <taxon>Bordetella</taxon>
    </lineage>
</organism>
<evidence type="ECO:0000259" key="3">
    <source>
        <dbReference type="Pfam" id="PF09937"/>
    </source>
</evidence>
<evidence type="ECO:0000313" key="4">
    <source>
        <dbReference type="EMBL" id="ARP87815.1"/>
    </source>
</evidence>
<evidence type="ECO:0000313" key="5">
    <source>
        <dbReference type="Proteomes" id="UP000194139"/>
    </source>
</evidence>
<dbReference type="Proteomes" id="UP000194139">
    <property type="component" value="Chromosome"/>
</dbReference>
<name>A0A1W6Z358_9BORD</name>
<dbReference type="Pfam" id="PF09937">
    <property type="entry name" value="DUF2169"/>
    <property type="match status" value="1"/>
</dbReference>
<feature type="compositionally biased region" description="Basic and acidic residues" evidence="2">
    <location>
        <begin position="364"/>
        <end position="386"/>
    </location>
</feature>
<dbReference type="InterPro" id="IPR001646">
    <property type="entry name" value="5peptide_repeat"/>
</dbReference>
<reference evidence="4 5" key="1">
    <citation type="submission" date="2017-05" db="EMBL/GenBank/DDBJ databases">
        <title>Complete and WGS of Bordetella genogroups.</title>
        <authorList>
            <person name="Spilker T."/>
            <person name="LiPuma J."/>
        </authorList>
    </citation>
    <scope>NUCLEOTIDE SEQUENCE [LARGE SCALE GENOMIC DNA]</scope>
    <source>
        <strain evidence="4 5">AU17164</strain>
    </source>
</reference>
<dbReference type="AlphaFoldDB" id="A0A1W6Z358"/>
<keyword evidence="1" id="KW-0677">Repeat</keyword>
<dbReference type="InterPro" id="IPR018683">
    <property type="entry name" value="DUF2169"/>
</dbReference>
<protein>
    <recommendedName>
        <fullName evidence="3">DUF2169 domain-containing protein</fullName>
    </recommendedName>
</protein>
<evidence type="ECO:0000256" key="1">
    <source>
        <dbReference type="ARBA" id="ARBA00022737"/>
    </source>
</evidence>
<proteinExistence type="predicted"/>
<dbReference type="Gene3D" id="2.160.20.80">
    <property type="entry name" value="E3 ubiquitin-protein ligase SopA"/>
    <property type="match status" value="2"/>
</dbReference>
<dbReference type="Pfam" id="PF00805">
    <property type="entry name" value="Pentapeptide"/>
    <property type="match status" value="4"/>
</dbReference>
<dbReference type="RefSeq" id="WP_086073087.1">
    <property type="nucleotide sequence ID" value="NZ_CP021109.1"/>
</dbReference>
<gene>
    <name evidence="4" type="ORF">CAL13_17550</name>
</gene>
<keyword evidence="5" id="KW-1185">Reference proteome</keyword>
<evidence type="ECO:0000256" key="2">
    <source>
        <dbReference type="SAM" id="MobiDB-lite"/>
    </source>
</evidence>
<sequence length="861" mass="93233">MKTIKPLRLSVLTRPYRWQRQDHLGVAVLALARLGDAPRLLPEQALWKLAGEETGGLLDIGMPKPYPEVLATGYAYTAHQKDRTSCAVRLKVEGIADKALLVFGDRYWLDGRPDAPRPFDAMRLDWSRAYGGPGVPENPLGIGAADEMVNGVRVRRVPNIESPDARLSGASQRPAPAGYGPYGMDWPQRARHMGSRYDQEWLENDFPGFAPDMDPRYFNAAPEDQRAARPEAVLAGAAYEVWNMHPERQVLRGRLPDWRARCFASRSADGAGLEEIGLGLSTAWFFPHRDCVVLIWHGRMPLQEDDAADIRLIMPALECAGQPRATAHYESVLARRLDPGRGALHAMVNADLVPAGLCDPWLDGEGRSEADRPSRRNLRKGAERRHAAARADLVAQGLDPDRYLAPLPPEEPPPSLADLPDRIERMEMEMAQARRGEGVTAAAYAQAGLDDLAAVAGVDMKALRAQDAGTPAPPFDFAALRRQLRQAQAQPWAAEAGGAKWDAMARQGMLHAGQYLAPPPMPPHRARRTRASLQARARATRDARGLHLAGADLSGMDLRGMDFRGAILAGADLSGACLDQCDFGEAVLAAARLDGASAREASFVRANLGGVRCGATDLRGADLSQARVDEAVFDGCDARGVRIDGGAASRALFRGCDFGEASLTQWTAMRTILERCRFAGARFDQCVMMETAVQDCDFAGARMTRAGFTQCAFAGAKQFAGADLEGCAFAGGADLSDACFAGARIRHSSLRGAVLDRADLSGARLEAADFSECRLHGADLSHAEAPRSLFVRADLRDASLRGARLIETVLPKSILLGTCLDEANLFRADVAMARMDATTSLRGAYTKGAKRYPLYRAEPTA</sequence>
<dbReference type="PANTHER" id="PTHR47485:SF1">
    <property type="entry name" value="THYLAKOID LUMENAL 17.4 KDA PROTEIN, CHLOROPLASTIC"/>
    <property type="match status" value="1"/>
</dbReference>
<accession>A0A1W6Z358</accession>
<dbReference type="SUPFAM" id="SSF141571">
    <property type="entry name" value="Pentapeptide repeat-like"/>
    <property type="match status" value="2"/>
</dbReference>
<feature type="domain" description="DUF2169" evidence="3">
    <location>
        <begin position="21"/>
        <end position="297"/>
    </location>
</feature>